<organism evidence="14 15">
    <name type="scientific">Syphacia muris</name>
    <dbReference type="NCBI Taxonomy" id="451379"/>
    <lineage>
        <taxon>Eukaryota</taxon>
        <taxon>Metazoa</taxon>
        <taxon>Ecdysozoa</taxon>
        <taxon>Nematoda</taxon>
        <taxon>Chromadorea</taxon>
        <taxon>Rhabditida</taxon>
        <taxon>Spirurina</taxon>
        <taxon>Oxyuridomorpha</taxon>
        <taxon>Oxyuroidea</taxon>
        <taxon>Oxyuridae</taxon>
        <taxon>Syphacia</taxon>
    </lineage>
</organism>
<dbReference type="InterPro" id="IPR004316">
    <property type="entry name" value="SWEET_rpt"/>
</dbReference>
<evidence type="ECO:0000256" key="5">
    <source>
        <dbReference type="ARBA" id="ARBA00022448"/>
    </source>
</evidence>
<dbReference type="GO" id="GO:0005886">
    <property type="term" value="C:plasma membrane"/>
    <property type="evidence" value="ECO:0007669"/>
    <property type="project" value="UniProtKB-SubCell"/>
</dbReference>
<evidence type="ECO:0000256" key="13">
    <source>
        <dbReference type="SAM" id="Phobius"/>
    </source>
</evidence>
<evidence type="ECO:0000256" key="7">
    <source>
        <dbReference type="ARBA" id="ARBA00022597"/>
    </source>
</evidence>
<keyword evidence="12 13" id="KW-0472">Membrane</keyword>
<evidence type="ECO:0000256" key="3">
    <source>
        <dbReference type="ARBA" id="ARBA00007809"/>
    </source>
</evidence>
<dbReference type="Pfam" id="PF03083">
    <property type="entry name" value="MtN3_slv"/>
    <property type="match status" value="1"/>
</dbReference>
<keyword evidence="10 13" id="KW-1133">Transmembrane helix</keyword>
<dbReference type="WBParaSite" id="SMUV_0000578801-mRNA-1">
    <property type="protein sequence ID" value="SMUV_0000578801-mRNA-1"/>
    <property type="gene ID" value="SMUV_0000578801"/>
</dbReference>
<reference evidence="15" key="1">
    <citation type="submission" date="2017-02" db="UniProtKB">
        <authorList>
            <consortium name="WormBaseParasite"/>
        </authorList>
    </citation>
    <scope>IDENTIFICATION</scope>
</reference>
<dbReference type="Proteomes" id="UP000046393">
    <property type="component" value="Unplaced"/>
</dbReference>
<keyword evidence="5" id="KW-0813">Transport</keyword>
<accession>A0A0N5AMI0</accession>
<evidence type="ECO:0000256" key="10">
    <source>
        <dbReference type="ARBA" id="ARBA00022989"/>
    </source>
</evidence>
<feature type="transmembrane region" description="Helical" evidence="13">
    <location>
        <begin position="12"/>
        <end position="34"/>
    </location>
</feature>
<keyword evidence="8 13" id="KW-0812">Transmembrane</keyword>
<evidence type="ECO:0000256" key="2">
    <source>
        <dbReference type="ARBA" id="ARBA00004653"/>
    </source>
</evidence>
<evidence type="ECO:0000256" key="9">
    <source>
        <dbReference type="ARBA" id="ARBA00022737"/>
    </source>
</evidence>
<comment type="similarity">
    <text evidence="3">Belongs to the SWEET sugar transporter family.</text>
</comment>
<evidence type="ECO:0000256" key="12">
    <source>
        <dbReference type="ARBA" id="ARBA00023136"/>
    </source>
</evidence>
<dbReference type="AlphaFoldDB" id="A0A0N5AMI0"/>
<keyword evidence="7" id="KW-0762">Sugar transport</keyword>
<evidence type="ECO:0000256" key="8">
    <source>
        <dbReference type="ARBA" id="ARBA00022692"/>
    </source>
</evidence>
<keyword evidence="11" id="KW-0333">Golgi apparatus</keyword>
<feature type="transmembrane region" description="Helical" evidence="13">
    <location>
        <begin position="73"/>
        <end position="94"/>
    </location>
</feature>
<sequence>MFELFTEGVTLLNAISLLAFFTTVGLFFCGFPICRQILKRKGTKEISGAPFMMGVVGGSCWWTYGFLKHDQTLLYVTSTQVVLYSSYLIFYWFMTQNKIYLSKFVISFSNQLNDFYLIVITVINKSHVLFYPLKKLINLLTCNTSLKVSDVEPDAGKLCHYCHYSLRITMFANVSQEIGNVFQKYSKKDQ</sequence>
<proteinExistence type="inferred from homology"/>
<dbReference type="STRING" id="451379.A0A0N5AMI0"/>
<feature type="transmembrane region" description="Helical" evidence="13">
    <location>
        <begin position="46"/>
        <end position="67"/>
    </location>
</feature>
<comment type="subcellular location">
    <subcellularLocation>
        <location evidence="1">Cell membrane</location>
        <topology evidence="1">Multi-pass membrane protein</topology>
    </subcellularLocation>
    <subcellularLocation>
        <location evidence="2">Golgi apparatus membrane</location>
        <topology evidence="2">Multi-pass membrane protein</topology>
    </subcellularLocation>
</comment>
<evidence type="ECO:0000256" key="1">
    <source>
        <dbReference type="ARBA" id="ARBA00004651"/>
    </source>
</evidence>
<evidence type="ECO:0000313" key="15">
    <source>
        <dbReference type="WBParaSite" id="SMUV_0000578801-mRNA-1"/>
    </source>
</evidence>
<protein>
    <recommendedName>
        <fullName evidence="4">Sugar transporter SWEET1</fullName>
    </recommendedName>
</protein>
<keyword evidence="14" id="KW-1185">Reference proteome</keyword>
<evidence type="ECO:0000256" key="4">
    <source>
        <dbReference type="ARBA" id="ARBA00021741"/>
    </source>
</evidence>
<dbReference type="GO" id="GO:0000139">
    <property type="term" value="C:Golgi membrane"/>
    <property type="evidence" value="ECO:0007669"/>
    <property type="project" value="UniProtKB-SubCell"/>
</dbReference>
<keyword evidence="9" id="KW-0677">Repeat</keyword>
<dbReference type="FunFam" id="1.20.1280.290:FF:000010">
    <property type="entry name" value="Sugar transporter SWEET"/>
    <property type="match status" value="1"/>
</dbReference>
<name>A0A0N5AMI0_9BILA</name>
<dbReference type="Gene3D" id="1.20.1280.290">
    <property type="match status" value="1"/>
</dbReference>
<evidence type="ECO:0000313" key="14">
    <source>
        <dbReference type="Proteomes" id="UP000046393"/>
    </source>
</evidence>
<evidence type="ECO:0000256" key="6">
    <source>
        <dbReference type="ARBA" id="ARBA00022475"/>
    </source>
</evidence>
<evidence type="ECO:0000256" key="11">
    <source>
        <dbReference type="ARBA" id="ARBA00023034"/>
    </source>
</evidence>
<keyword evidence="6" id="KW-1003">Cell membrane</keyword>